<evidence type="ECO:0000313" key="2">
    <source>
        <dbReference type="Proteomes" id="UP000006813"/>
    </source>
</evidence>
<dbReference type="InParanoid" id="G5AYQ8"/>
<protein>
    <submittedName>
        <fullName evidence="1">Uncharacterized protein</fullName>
    </submittedName>
</protein>
<dbReference type="Proteomes" id="UP000006813">
    <property type="component" value="Unassembled WGS sequence"/>
</dbReference>
<dbReference type="EMBL" id="JH167580">
    <property type="protein sequence ID" value="EHB02169.1"/>
    <property type="molecule type" value="Genomic_DNA"/>
</dbReference>
<organism evidence="1 2">
    <name type="scientific">Heterocephalus glaber</name>
    <name type="common">Naked mole rat</name>
    <dbReference type="NCBI Taxonomy" id="10181"/>
    <lineage>
        <taxon>Eukaryota</taxon>
        <taxon>Metazoa</taxon>
        <taxon>Chordata</taxon>
        <taxon>Craniata</taxon>
        <taxon>Vertebrata</taxon>
        <taxon>Euteleostomi</taxon>
        <taxon>Mammalia</taxon>
        <taxon>Eutheria</taxon>
        <taxon>Euarchontoglires</taxon>
        <taxon>Glires</taxon>
        <taxon>Rodentia</taxon>
        <taxon>Hystricomorpha</taxon>
        <taxon>Bathyergidae</taxon>
        <taxon>Heterocephalus</taxon>
    </lineage>
</organism>
<sequence length="75" mass="8646">MEKAPRRRREILPNVHLHWICLCGKLRTPALPFSTVTKKFPPSPWSHYLPIQADVNSKLPLLCRHTLYLNDSEGG</sequence>
<reference evidence="1 2" key="1">
    <citation type="journal article" date="2011" name="Nature">
        <title>Genome sequencing reveals insights into physiology and longevity of the naked mole rat.</title>
        <authorList>
            <person name="Kim E.B."/>
            <person name="Fang X."/>
            <person name="Fushan A.A."/>
            <person name="Huang Z."/>
            <person name="Lobanov A.V."/>
            <person name="Han L."/>
            <person name="Marino S.M."/>
            <person name="Sun X."/>
            <person name="Turanov A.A."/>
            <person name="Yang P."/>
            <person name="Yim S.H."/>
            <person name="Zhao X."/>
            <person name="Kasaikina M.V."/>
            <person name="Stoletzki N."/>
            <person name="Peng C."/>
            <person name="Polak P."/>
            <person name="Xiong Z."/>
            <person name="Kiezun A."/>
            <person name="Zhu Y."/>
            <person name="Chen Y."/>
            <person name="Kryukov G.V."/>
            <person name="Zhang Q."/>
            <person name="Peshkin L."/>
            <person name="Yang L."/>
            <person name="Bronson R.T."/>
            <person name="Buffenstein R."/>
            <person name="Wang B."/>
            <person name="Han C."/>
            <person name="Li Q."/>
            <person name="Chen L."/>
            <person name="Zhao W."/>
            <person name="Sunyaev S.R."/>
            <person name="Park T.J."/>
            <person name="Zhang G."/>
            <person name="Wang J."/>
            <person name="Gladyshev V.N."/>
        </authorList>
    </citation>
    <scope>NUCLEOTIDE SEQUENCE [LARGE SCALE GENOMIC DNA]</scope>
</reference>
<proteinExistence type="predicted"/>
<name>G5AYQ8_HETGA</name>
<dbReference type="AlphaFoldDB" id="G5AYQ8"/>
<evidence type="ECO:0000313" key="1">
    <source>
        <dbReference type="EMBL" id="EHB02169.1"/>
    </source>
</evidence>
<accession>G5AYQ8</accession>
<gene>
    <name evidence="1" type="ORF">GW7_21187</name>
</gene>